<dbReference type="Proteomes" id="UP000250235">
    <property type="component" value="Unassembled WGS sequence"/>
</dbReference>
<evidence type="ECO:0000256" key="1">
    <source>
        <dbReference type="PROSITE-ProRule" id="PRU00047"/>
    </source>
</evidence>
<dbReference type="GO" id="GO:0003676">
    <property type="term" value="F:nucleic acid binding"/>
    <property type="evidence" value="ECO:0007669"/>
    <property type="project" value="InterPro"/>
</dbReference>
<dbReference type="InterPro" id="IPR001878">
    <property type="entry name" value="Znf_CCHC"/>
</dbReference>
<keyword evidence="1" id="KW-0479">Metal-binding</keyword>
<dbReference type="Pfam" id="PF03732">
    <property type="entry name" value="Retrotrans_gag"/>
    <property type="match status" value="1"/>
</dbReference>
<keyword evidence="5" id="KW-1185">Reference proteome</keyword>
<dbReference type="EMBL" id="KQ992984">
    <property type="protein sequence ID" value="KZV49725.1"/>
    <property type="molecule type" value="Genomic_DNA"/>
</dbReference>
<dbReference type="AlphaFoldDB" id="A0A2Z7CTM0"/>
<dbReference type="GO" id="GO:0008270">
    <property type="term" value="F:zinc ion binding"/>
    <property type="evidence" value="ECO:0007669"/>
    <property type="project" value="UniProtKB-KW"/>
</dbReference>
<dbReference type="PANTHER" id="PTHR34482:SF49">
    <property type="entry name" value="RETROTRANSPOSON GAG DOMAIN-CONTAINING PROTEIN"/>
    <property type="match status" value="1"/>
</dbReference>
<feature type="compositionally biased region" description="Low complexity" evidence="2">
    <location>
        <begin position="303"/>
        <end position="312"/>
    </location>
</feature>
<gene>
    <name evidence="4" type="ORF">F511_23343</name>
</gene>
<reference evidence="4 5" key="1">
    <citation type="journal article" date="2015" name="Proc. Natl. Acad. Sci. U.S.A.">
        <title>The resurrection genome of Boea hygrometrica: A blueprint for survival of dehydration.</title>
        <authorList>
            <person name="Xiao L."/>
            <person name="Yang G."/>
            <person name="Zhang L."/>
            <person name="Yang X."/>
            <person name="Zhao S."/>
            <person name="Ji Z."/>
            <person name="Zhou Q."/>
            <person name="Hu M."/>
            <person name="Wang Y."/>
            <person name="Chen M."/>
            <person name="Xu Y."/>
            <person name="Jin H."/>
            <person name="Xiao X."/>
            <person name="Hu G."/>
            <person name="Bao F."/>
            <person name="Hu Y."/>
            <person name="Wan P."/>
            <person name="Li L."/>
            <person name="Deng X."/>
            <person name="Kuang T."/>
            <person name="Xiang C."/>
            <person name="Zhu J.K."/>
            <person name="Oliver M.J."/>
            <person name="He Y."/>
        </authorList>
    </citation>
    <scope>NUCLEOTIDE SEQUENCE [LARGE SCALE GENOMIC DNA]</scope>
    <source>
        <strain evidence="5">cv. XS01</strain>
    </source>
</reference>
<evidence type="ECO:0000256" key="2">
    <source>
        <dbReference type="SAM" id="MobiDB-lite"/>
    </source>
</evidence>
<evidence type="ECO:0000313" key="4">
    <source>
        <dbReference type="EMBL" id="KZV49725.1"/>
    </source>
</evidence>
<accession>A0A2Z7CTM0</accession>
<feature type="region of interest" description="Disordered" evidence="2">
    <location>
        <begin position="171"/>
        <end position="244"/>
    </location>
</feature>
<organism evidence="4 5">
    <name type="scientific">Dorcoceras hygrometricum</name>
    <dbReference type="NCBI Taxonomy" id="472368"/>
    <lineage>
        <taxon>Eukaryota</taxon>
        <taxon>Viridiplantae</taxon>
        <taxon>Streptophyta</taxon>
        <taxon>Embryophyta</taxon>
        <taxon>Tracheophyta</taxon>
        <taxon>Spermatophyta</taxon>
        <taxon>Magnoliopsida</taxon>
        <taxon>eudicotyledons</taxon>
        <taxon>Gunneridae</taxon>
        <taxon>Pentapetalae</taxon>
        <taxon>asterids</taxon>
        <taxon>lamiids</taxon>
        <taxon>Lamiales</taxon>
        <taxon>Gesneriaceae</taxon>
        <taxon>Didymocarpoideae</taxon>
        <taxon>Trichosporeae</taxon>
        <taxon>Loxocarpinae</taxon>
        <taxon>Dorcoceras</taxon>
    </lineage>
</organism>
<dbReference type="SMART" id="SM00343">
    <property type="entry name" value="ZnF_C2HC"/>
    <property type="match status" value="1"/>
</dbReference>
<feature type="region of interest" description="Disordered" evidence="2">
    <location>
        <begin position="289"/>
        <end position="352"/>
    </location>
</feature>
<proteinExistence type="predicted"/>
<protein>
    <recommendedName>
        <fullName evidence="3">CCHC-type domain-containing protein</fullName>
    </recommendedName>
</protein>
<feature type="compositionally biased region" description="Low complexity" evidence="2">
    <location>
        <begin position="232"/>
        <end position="244"/>
    </location>
</feature>
<feature type="compositionally biased region" description="Low complexity" evidence="2">
    <location>
        <begin position="182"/>
        <end position="217"/>
    </location>
</feature>
<dbReference type="InterPro" id="IPR005162">
    <property type="entry name" value="Retrotrans_gag_dom"/>
</dbReference>
<evidence type="ECO:0000259" key="3">
    <source>
        <dbReference type="PROSITE" id="PS50158"/>
    </source>
</evidence>
<evidence type="ECO:0000313" key="5">
    <source>
        <dbReference type="Proteomes" id="UP000250235"/>
    </source>
</evidence>
<name>A0A2Z7CTM0_9LAMI</name>
<dbReference type="PANTHER" id="PTHR34482">
    <property type="entry name" value="DNA DAMAGE-INDUCIBLE PROTEIN 1-LIKE"/>
    <property type="match status" value="1"/>
</dbReference>
<keyword evidence="1" id="KW-0863">Zinc-finger</keyword>
<keyword evidence="1" id="KW-0862">Zinc</keyword>
<sequence length="398" mass="44085">MDVVIARFQRMKPSVFNGDESSEDSDSWLHNVIHLFDRAQYDDELRLRLVTLLLRKVAERWWRGASSTLVKTGVGITWDSFCETFRQEYIPDSYVASREREFEFLEQGSMTVREYARKFSALLAYVPHVAGRERAKSTRFVEGLNEELYQSVLTSKPKTYAKAVDSAINIEEGMRSRHTRRAQVVQGGRPVGQGTQSSQSSQSAHYPQQQVAQQSGRQRFRPHGQQFKKKSGSGSSGSCSSSSSGSRTEFCGFCGGKHPSTQCVGVQGSCNLCGQYGHFARVCPSAGSQQTAAQPQGRGGQSRGRSQQFQQPHFGETPFRPFQQPGPSRFGQSSLLATMADPDPVSRGRSGSLKILPRDTFNTLKSINKPFIGHLSIVTLLASRRLAPTSFTGKPALK</sequence>
<feature type="domain" description="CCHC-type" evidence="3">
    <location>
        <begin position="270"/>
        <end position="285"/>
    </location>
</feature>
<feature type="compositionally biased region" description="Basic residues" evidence="2">
    <location>
        <begin position="218"/>
        <end position="231"/>
    </location>
</feature>
<dbReference type="PROSITE" id="PS50158">
    <property type="entry name" value="ZF_CCHC"/>
    <property type="match status" value="1"/>
</dbReference>
<dbReference type="Gene3D" id="4.10.60.10">
    <property type="entry name" value="Zinc finger, CCHC-type"/>
    <property type="match status" value="1"/>
</dbReference>
<dbReference type="OrthoDB" id="1936908at2759"/>